<name>A0ABX3HRA4_PAEBO</name>
<reference evidence="7 8" key="1">
    <citation type="submission" date="2016-10" db="EMBL/GenBank/DDBJ databases">
        <title>Paenibacillus species isolates.</title>
        <authorList>
            <person name="Beno S.M."/>
        </authorList>
    </citation>
    <scope>NUCLEOTIDE SEQUENCE [LARGE SCALE GENOMIC DNA]</scope>
    <source>
        <strain evidence="7 8">FSL H7-0744</strain>
    </source>
</reference>
<dbReference type="EMBL" id="MPTB01000003">
    <property type="protein sequence ID" value="OMD52504.1"/>
    <property type="molecule type" value="Genomic_DNA"/>
</dbReference>
<dbReference type="InterPro" id="IPR000878">
    <property type="entry name" value="4pyrrol_Mease"/>
</dbReference>
<evidence type="ECO:0000313" key="7">
    <source>
        <dbReference type="EMBL" id="OMD52504.1"/>
    </source>
</evidence>
<dbReference type="InterPro" id="IPR050161">
    <property type="entry name" value="Siro_Cobalamin_biosynth"/>
</dbReference>
<organism evidence="7 8">
    <name type="scientific">Paenibacillus borealis</name>
    <dbReference type="NCBI Taxonomy" id="160799"/>
    <lineage>
        <taxon>Bacteria</taxon>
        <taxon>Bacillati</taxon>
        <taxon>Bacillota</taxon>
        <taxon>Bacilli</taxon>
        <taxon>Bacillales</taxon>
        <taxon>Paenibacillaceae</taxon>
        <taxon>Paenibacillus</taxon>
    </lineage>
</organism>
<keyword evidence="2" id="KW-0489">Methyltransferase</keyword>
<proteinExistence type="predicted"/>
<keyword evidence="4" id="KW-0949">S-adenosyl-L-methionine</keyword>
<dbReference type="EC" id="2.1.1.107" evidence="1"/>
<keyword evidence="5" id="KW-0627">Porphyrin biosynthesis</keyword>
<dbReference type="PROSITE" id="PS00839">
    <property type="entry name" value="SUMT_1"/>
    <property type="match status" value="1"/>
</dbReference>
<dbReference type="InterPro" id="IPR006366">
    <property type="entry name" value="CobA/CysG_C"/>
</dbReference>
<gene>
    <name evidence="7" type="ORF">BSK56_03625</name>
</gene>
<feature type="domain" description="Tetrapyrrole methylase" evidence="6">
    <location>
        <begin position="6"/>
        <end position="216"/>
    </location>
</feature>
<evidence type="ECO:0000313" key="8">
    <source>
        <dbReference type="Proteomes" id="UP000187412"/>
    </source>
</evidence>
<dbReference type="InterPro" id="IPR014777">
    <property type="entry name" value="4pyrrole_Mease_sub1"/>
</dbReference>
<dbReference type="Gene3D" id="3.30.950.10">
    <property type="entry name" value="Methyltransferase, Cobalt-precorrin-4 Transmethylase, Domain 2"/>
    <property type="match status" value="1"/>
</dbReference>
<evidence type="ECO:0000256" key="2">
    <source>
        <dbReference type="ARBA" id="ARBA00022603"/>
    </source>
</evidence>
<dbReference type="InterPro" id="IPR014776">
    <property type="entry name" value="4pyrrole_Mease_sub2"/>
</dbReference>
<evidence type="ECO:0000256" key="5">
    <source>
        <dbReference type="ARBA" id="ARBA00023244"/>
    </source>
</evidence>
<dbReference type="Pfam" id="PF00590">
    <property type="entry name" value="TP_methylase"/>
    <property type="match status" value="1"/>
</dbReference>
<evidence type="ECO:0000256" key="3">
    <source>
        <dbReference type="ARBA" id="ARBA00022679"/>
    </source>
</evidence>
<dbReference type="NCBIfam" id="NF004790">
    <property type="entry name" value="PRK06136.1"/>
    <property type="match status" value="1"/>
</dbReference>
<dbReference type="InterPro" id="IPR003043">
    <property type="entry name" value="Uropor_MeTrfase_CS"/>
</dbReference>
<dbReference type="Proteomes" id="UP000187412">
    <property type="component" value="Unassembled WGS sequence"/>
</dbReference>
<evidence type="ECO:0000256" key="4">
    <source>
        <dbReference type="ARBA" id="ARBA00022691"/>
    </source>
</evidence>
<dbReference type="InterPro" id="IPR035996">
    <property type="entry name" value="4pyrrol_Methylase_sf"/>
</dbReference>
<keyword evidence="8" id="KW-1185">Reference proteome</keyword>
<sequence>MKQGSISIVGAGPGDPELITVKALRRIQTADVILYDRLVNEELLAYGRKEALRIYCGKAPGQHSMPQEGIERLMIKHASAGSHVVRLKGGDPFVFGRGGEEALASAAAGIPYEVIPGITSAIGAAASAGIPLTHRGLAASFAIVTGSRCHDHAAPVRWDALAHSVDTLVIYMGVSHLGGIREQLLKHGKDAATPVALIENGTTARERTVTGTLGNIDKLATAMKISNPALIIIGEAVKVREQLLALENAARSQIG</sequence>
<keyword evidence="3" id="KW-0808">Transferase</keyword>
<comment type="caution">
    <text evidence="7">The sequence shown here is derived from an EMBL/GenBank/DDBJ whole genome shotgun (WGS) entry which is preliminary data.</text>
</comment>
<evidence type="ECO:0000256" key="1">
    <source>
        <dbReference type="ARBA" id="ARBA00012162"/>
    </source>
</evidence>
<accession>A0ABX3HRA4</accession>
<protein>
    <recommendedName>
        <fullName evidence="1">uroporphyrinogen-III C-methyltransferase</fullName>
        <ecNumber evidence="1">2.1.1.107</ecNumber>
    </recommendedName>
</protein>
<dbReference type="CDD" id="cd11642">
    <property type="entry name" value="SUMT"/>
    <property type="match status" value="1"/>
</dbReference>
<dbReference type="NCBIfam" id="TIGR01469">
    <property type="entry name" value="cobA_cysG_Cterm"/>
    <property type="match status" value="1"/>
</dbReference>
<dbReference type="SUPFAM" id="SSF53790">
    <property type="entry name" value="Tetrapyrrole methylase"/>
    <property type="match status" value="1"/>
</dbReference>
<dbReference type="PANTHER" id="PTHR45790:SF3">
    <property type="entry name" value="S-ADENOSYL-L-METHIONINE-DEPENDENT UROPORPHYRINOGEN III METHYLTRANSFERASE, CHLOROPLASTIC"/>
    <property type="match status" value="1"/>
</dbReference>
<evidence type="ECO:0000259" key="6">
    <source>
        <dbReference type="Pfam" id="PF00590"/>
    </source>
</evidence>
<dbReference type="PANTHER" id="PTHR45790">
    <property type="entry name" value="SIROHEME SYNTHASE-RELATED"/>
    <property type="match status" value="1"/>
</dbReference>
<dbReference type="RefSeq" id="WP_076109356.1">
    <property type="nucleotide sequence ID" value="NZ_MPTB01000003.1"/>
</dbReference>
<dbReference type="Gene3D" id="3.40.1010.10">
    <property type="entry name" value="Cobalt-precorrin-4 Transmethylase, Domain 1"/>
    <property type="match status" value="1"/>
</dbReference>